<evidence type="ECO:0000313" key="1">
    <source>
        <dbReference type="EMBL" id="QQK08988.1"/>
    </source>
</evidence>
<dbReference type="EMBL" id="CP066744">
    <property type="protein sequence ID" value="QQK08988.1"/>
    <property type="molecule type" value="Genomic_DNA"/>
</dbReference>
<sequence length="96" mass="11330">MRYKNPNMKKIRGSHILLVSCGYCKYPIAKYQKVGNSGLIKMYNERIIEGNIDFSKYHGALFCPNCKEQIATRYITKRDKKEAYRLHHGKFNKKKI</sequence>
<organism evidence="1 2">
    <name type="scientific">Miniphocaeibacter halophilus</name>
    <dbReference type="NCBI Taxonomy" id="2931922"/>
    <lineage>
        <taxon>Bacteria</taxon>
        <taxon>Bacillati</taxon>
        <taxon>Bacillota</taxon>
        <taxon>Tissierellia</taxon>
        <taxon>Tissierellales</taxon>
        <taxon>Peptoniphilaceae</taxon>
        <taxon>Miniphocaeibacter</taxon>
    </lineage>
</organism>
<proteinExistence type="predicted"/>
<name>A0AC61N351_9FIRM</name>
<evidence type="ECO:0000313" key="2">
    <source>
        <dbReference type="Proteomes" id="UP000595814"/>
    </source>
</evidence>
<protein>
    <submittedName>
        <fullName evidence="1">Uncharacterized protein</fullName>
    </submittedName>
</protein>
<accession>A0AC61N351</accession>
<reference evidence="1 2" key="1">
    <citation type="journal article" date="2022" name="Int. J. Syst. Evol. Microbiol.">
        <title>Miniphocaeibacter halophilus sp. nov., an ammonium-tolerant acetate-producing bacterium isolated from a biogas system.</title>
        <authorList>
            <person name="Schnurer A."/>
            <person name="Singh A."/>
            <person name="Bi S."/>
            <person name="Qiao W."/>
            <person name="Westerholm M."/>
        </authorList>
    </citation>
    <scope>NUCLEOTIDE SEQUENCE [LARGE SCALE GENOMIC DNA]</scope>
    <source>
        <strain evidence="1 2">AMB_01</strain>
    </source>
</reference>
<gene>
    <name evidence="1" type="ORF">JFY71_05475</name>
</gene>
<keyword evidence="2" id="KW-1185">Reference proteome</keyword>
<dbReference type="Proteomes" id="UP000595814">
    <property type="component" value="Chromosome"/>
</dbReference>